<dbReference type="Pfam" id="PF22669">
    <property type="entry name" value="Exo_endo_phos2"/>
    <property type="match status" value="1"/>
</dbReference>
<protein>
    <submittedName>
        <fullName evidence="2">Endonuclease</fullName>
    </submittedName>
</protein>
<evidence type="ECO:0000313" key="3">
    <source>
        <dbReference type="Proteomes" id="UP000612680"/>
    </source>
</evidence>
<dbReference type="Gene3D" id="3.60.10.10">
    <property type="entry name" value="Endonuclease/exonuclease/phosphatase"/>
    <property type="match status" value="1"/>
</dbReference>
<keyword evidence="2" id="KW-0378">Hydrolase</keyword>
<reference evidence="2 3" key="1">
    <citation type="submission" date="2020-06" db="EMBL/GenBank/DDBJ databases">
        <title>Dyadobacter sandarakinus sp. nov., isolated from the soil of the Arctic Yellow River Station.</title>
        <authorList>
            <person name="Zhang Y."/>
            <person name="Peng F."/>
        </authorList>
    </citation>
    <scope>NUCLEOTIDE SEQUENCE [LARGE SCALE GENOMIC DNA]</scope>
    <source>
        <strain evidence="2 3">Q3-56</strain>
    </source>
</reference>
<dbReference type="SUPFAM" id="SSF56219">
    <property type="entry name" value="DNase I-like"/>
    <property type="match status" value="1"/>
</dbReference>
<dbReference type="InterPro" id="IPR038772">
    <property type="entry name" value="Sph/SMPD2-like"/>
</dbReference>
<name>A0ABX7I3S9_9BACT</name>
<dbReference type="PANTHER" id="PTHR16320">
    <property type="entry name" value="SPHINGOMYELINASE FAMILY MEMBER"/>
    <property type="match status" value="1"/>
</dbReference>
<keyword evidence="2" id="KW-0540">Nuclease</keyword>
<accession>A0ABX7I3S9</accession>
<dbReference type="Proteomes" id="UP000612680">
    <property type="component" value="Chromosome"/>
</dbReference>
<feature type="domain" description="Inositol polyphosphate-related phosphatase" evidence="1">
    <location>
        <begin position="139"/>
        <end position="239"/>
    </location>
</feature>
<gene>
    <name evidence="2" type="ORF">HWI92_02675</name>
</gene>
<keyword evidence="2" id="KW-0255">Endonuclease</keyword>
<organism evidence="2 3">
    <name type="scientific">Dyadobacter sandarakinus</name>
    <dbReference type="NCBI Taxonomy" id="2747268"/>
    <lineage>
        <taxon>Bacteria</taxon>
        <taxon>Pseudomonadati</taxon>
        <taxon>Bacteroidota</taxon>
        <taxon>Cytophagia</taxon>
        <taxon>Cytophagales</taxon>
        <taxon>Spirosomataceae</taxon>
        <taxon>Dyadobacter</taxon>
    </lineage>
</organism>
<sequence>MKSFPAALALWPLFFLLLFCTNFSVPAVYGVQPAALLKNAVFISDTVRAGSFSVITYNIAGLPQGLSSAAGNRAQSTGSIGEKLNAYDICHVQEDFNYNDQLYNSGNAHPYRSGSKGPVLFGDGLNTLSRYPVSELKRVAWTHCTGADCFTPKGFSYSRIAIRRGVFVDFYNVHANAFNHPEAAAARRGNLRQLSEYIRKHSANTAVVIMGDLNAHYTFADDNVHDLIRDNALSDIWVELKCNKKYPVEKDALPASNILDLTDSSETIDKILYRSSAVVQLVPAAYRFEKELFRNEKGSPLSDHHPVSAVFNWKLPELPLLLTQN</sequence>
<dbReference type="GO" id="GO:0004519">
    <property type="term" value="F:endonuclease activity"/>
    <property type="evidence" value="ECO:0007669"/>
    <property type="project" value="UniProtKB-KW"/>
</dbReference>
<proteinExistence type="predicted"/>
<dbReference type="EMBL" id="CP056775">
    <property type="protein sequence ID" value="QRQ99897.1"/>
    <property type="molecule type" value="Genomic_DNA"/>
</dbReference>
<evidence type="ECO:0000259" key="1">
    <source>
        <dbReference type="Pfam" id="PF22669"/>
    </source>
</evidence>
<dbReference type="InterPro" id="IPR036691">
    <property type="entry name" value="Endo/exonu/phosph_ase_sf"/>
</dbReference>
<dbReference type="PANTHER" id="PTHR16320:SF1">
    <property type="entry name" value="SPHINGOMYELINASE DDB_G0288017"/>
    <property type="match status" value="1"/>
</dbReference>
<dbReference type="RefSeq" id="WP_204660661.1">
    <property type="nucleotide sequence ID" value="NZ_CP056775.1"/>
</dbReference>
<keyword evidence="3" id="KW-1185">Reference proteome</keyword>
<dbReference type="InterPro" id="IPR000300">
    <property type="entry name" value="IPPc"/>
</dbReference>
<evidence type="ECO:0000313" key="2">
    <source>
        <dbReference type="EMBL" id="QRQ99897.1"/>
    </source>
</evidence>